<dbReference type="PANTHER" id="PTHR43238:SF1">
    <property type="entry name" value="GDP-L-FUCOSE SYNTHASE"/>
    <property type="match status" value="1"/>
</dbReference>
<reference evidence="3" key="1">
    <citation type="submission" date="2021-02" db="EMBL/GenBank/DDBJ databases">
        <authorList>
            <person name="Nowell W R."/>
        </authorList>
    </citation>
    <scope>NUCLEOTIDE SEQUENCE</scope>
</reference>
<comment type="caution">
    <text evidence="3">The sequence shown here is derived from an EMBL/GenBank/DDBJ whole genome shotgun (WGS) entry which is preliminary data.</text>
</comment>
<accession>A0A816E276</accession>
<dbReference type="Pfam" id="PF01370">
    <property type="entry name" value="Epimerase"/>
    <property type="match status" value="1"/>
</dbReference>
<dbReference type="Proteomes" id="UP000663854">
    <property type="component" value="Unassembled WGS sequence"/>
</dbReference>
<gene>
    <name evidence="3" type="ORF">JXQ802_LOCUS53345</name>
    <name evidence="2" type="ORF">PYM288_LOCUS36954</name>
</gene>
<dbReference type="EMBL" id="CAJNOL010009248">
    <property type="protein sequence ID" value="CAF1642070.1"/>
    <property type="molecule type" value="Genomic_DNA"/>
</dbReference>
<feature type="domain" description="NAD-dependent epimerase/dehydratase" evidence="1">
    <location>
        <begin position="86"/>
        <end position="250"/>
    </location>
</feature>
<dbReference type="SUPFAM" id="SSF51735">
    <property type="entry name" value="NAD(P)-binding Rossmann-fold domains"/>
    <property type="match status" value="1"/>
</dbReference>
<evidence type="ECO:0000313" key="3">
    <source>
        <dbReference type="EMBL" id="CAF1642070.1"/>
    </source>
</evidence>
<keyword evidence="4" id="KW-1185">Reference proteome</keyword>
<proteinExistence type="predicted"/>
<organism evidence="3 4">
    <name type="scientific">Rotaria sordida</name>
    <dbReference type="NCBI Taxonomy" id="392033"/>
    <lineage>
        <taxon>Eukaryota</taxon>
        <taxon>Metazoa</taxon>
        <taxon>Spiralia</taxon>
        <taxon>Gnathifera</taxon>
        <taxon>Rotifera</taxon>
        <taxon>Eurotatoria</taxon>
        <taxon>Bdelloidea</taxon>
        <taxon>Philodinida</taxon>
        <taxon>Philodinidae</taxon>
        <taxon>Rotaria</taxon>
    </lineage>
</organism>
<name>A0A816E276_9BILA</name>
<dbReference type="InterPro" id="IPR036291">
    <property type="entry name" value="NAD(P)-bd_dom_sf"/>
</dbReference>
<protein>
    <recommendedName>
        <fullName evidence="1">NAD-dependent epimerase/dehydratase domain-containing protein</fullName>
    </recommendedName>
</protein>
<sequence>MLSVQLDKLHQFNLYRRNNLQCIKEALSRDNRFSLLMSLMKASEGVDPAWFGLGILLHRPYAHQRFEFLQYLERNGIENRPVISEMSAKPVDFWLNNVTMNNNILEAAFEFQTWNGPIKVVSILSTVMFPKNAQFPIDTSLIYDGPPHYTSESYAYAKRSLAQLTQWYRKQHGCDFISILPGNIFGAYGDFNPSTAPLVNALIAKVESQKEHNPSAPLIMMGTGTPLRQIMFAHDLAQIVVWTMENYSANEPLIVTGKEVSISHIVQL</sequence>
<dbReference type="Gene3D" id="3.90.25.10">
    <property type="entry name" value="UDP-galactose 4-epimerase, domain 1"/>
    <property type="match status" value="1"/>
</dbReference>
<evidence type="ECO:0000259" key="1">
    <source>
        <dbReference type="Pfam" id="PF01370"/>
    </source>
</evidence>
<dbReference type="EMBL" id="CAJNOH010007587">
    <property type="protein sequence ID" value="CAF1461255.1"/>
    <property type="molecule type" value="Genomic_DNA"/>
</dbReference>
<evidence type="ECO:0000313" key="2">
    <source>
        <dbReference type="EMBL" id="CAF1461255.1"/>
    </source>
</evidence>
<evidence type="ECO:0000313" key="4">
    <source>
        <dbReference type="Proteomes" id="UP000663870"/>
    </source>
</evidence>
<dbReference type="GO" id="GO:0050577">
    <property type="term" value="F:GDP-L-fucose synthase activity"/>
    <property type="evidence" value="ECO:0007669"/>
    <property type="project" value="TreeGrafter"/>
</dbReference>
<dbReference type="Gene3D" id="3.40.50.720">
    <property type="entry name" value="NAD(P)-binding Rossmann-like Domain"/>
    <property type="match status" value="1"/>
</dbReference>
<feature type="non-terminal residue" evidence="3">
    <location>
        <position position="268"/>
    </location>
</feature>
<dbReference type="PANTHER" id="PTHR43238">
    <property type="entry name" value="GDP-L-FUCOSE SYNTHASE"/>
    <property type="match status" value="1"/>
</dbReference>
<dbReference type="Proteomes" id="UP000663870">
    <property type="component" value="Unassembled WGS sequence"/>
</dbReference>
<dbReference type="AlphaFoldDB" id="A0A816E276"/>
<dbReference type="InterPro" id="IPR001509">
    <property type="entry name" value="Epimerase_deHydtase"/>
</dbReference>